<feature type="binding site" evidence="2">
    <location>
        <position position="92"/>
    </location>
    <ligand>
        <name>prephenate</name>
        <dbReference type="ChEBI" id="CHEBI:29934"/>
    </ligand>
</feature>
<evidence type="ECO:0000256" key="3">
    <source>
        <dbReference type="PROSITE-ProRule" id="PRU00514"/>
    </source>
</evidence>
<dbReference type="eggNOG" id="COG4401">
    <property type="taxonomic scope" value="Bacteria"/>
</dbReference>
<name>A0A0H3K4N6_SYNP6</name>
<dbReference type="PANTHER" id="PTHR21164">
    <property type="entry name" value="CHORISMATE MUTASE"/>
    <property type="match status" value="1"/>
</dbReference>
<dbReference type="SUPFAM" id="SSF55298">
    <property type="entry name" value="YjgF-like"/>
    <property type="match status" value="1"/>
</dbReference>
<dbReference type="GO" id="GO:0004106">
    <property type="term" value="F:chorismate mutase activity"/>
    <property type="evidence" value="ECO:0007669"/>
    <property type="project" value="UniProtKB-UniRule"/>
</dbReference>
<dbReference type="Proteomes" id="UP000001175">
    <property type="component" value="Chromosome"/>
</dbReference>
<keyword evidence="3" id="KW-0413">Isomerase</keyword>
<gene>
    <name evidence="4" type="primary">aroH</name>
    <name evidence="4" type="ordered locus">syc2179_d</name>
</gene>
<evidence type="ECO:0000256" key="1">
    <source>
        <dbReference type="NCBIfam" id="TIGR01796"/>
    </source>
</evidence>
<dbReference type="GeneID" id="72430788"/>
<dbReference type="PIRSF" id="PIRSF005965">
    <property type="entry name" value="Chor_mut_AroH"/>
    <property type="match status" value="1"/>
</dbReference>
<dbReference type="GO" id="GO:0009073">
    <property type="term" value="P:aromatic amino acid family biosynthetic process"/>
    <property type="evidence" value="ECO:0007669"/>
    <property type="project" value="UniProtKB-UniRule"/>
</dbReference>
<keyword evidence="2 3" id="KW-0057">Aromatic amino acid biosynthesis</keyword>
<organism evidence="4 5">
    <name type="scientific">Synechococcus sp. (strain ATCC 27144 / PCC 6301 / SAUG 1402/1)</name>
    <name type="common">Anacystis nidulans</name>
    <dbReference type="NCBI Taxonomy" id="269084"/>
    <lineage>
        <taxon>Bacteria</taxon>
        <taxon>Bacillati</taxon>
        <taxon>Cyanobacteriota</taxon>
        <taxon>Cyanophyceae</taxon>
        <taxon>Synechococcales</taxon>
        <taxon>Synechococcaceae</taxon>
        <taxon>Synechococcus</taxon>
    </lineage>
</organism>
<feature type="binding site" evidence="2">
    <location>
        <position position="110"/>
    </location>
    <ligand>
        <name>prephenate</name>
        <dbReference type="ChEBI" id="CHEBI:29934"/>
    </ligand>
</feature>
<dbReference type="CDD" id="cd02185">
    <property type="entry name" value="AroH"/>
    <property type="match status" value="1"/>
</dbReference>
<dbReference type="InterPro" id="IPR008243">
    <property type="entry name" value="Chorismate_mutase_AroH"/>
</dbReference>
<dbReference type="EC" id="5.4.99.5" evidence="1 3"/>
<evidence type="ECO:0000256" key="2">
    <source>
        <dbReference type="PIRSR" id="PIRSR005965-1"/>
    </source>
</evidence>
<protein>
    <recommendedName>
        <fullName evidence="1 3">chorismate mutase</fullName>
        <ecNumber evidence="1 3">5.4.99.5</ecNumber>
    </recommendedName>
</protein>
<sequence>MSWRVKAIRGATTVRENTAEAMREAVSELLDELERRNPLNPDDIVSLTFSVTRDLDAMFPAAVARQRAGWQNVPLLDVQQMYVEGSLERCIRLLLHFNCPEDQPPIEHPYLRGAQVLRPDWVLTESANHR</sequence>
<dbReference type="UniPathway" id="UPA00120">
    <property type="reaction ID" value="UER00203"/>
</dbReference>
<dbReference type="Gene3D" id="3.30.1330.40">
    <property type="entry name" value="RutC-like"/>
    <property type="match status" value="1"/>
</dbReference>
<dbReference type="Pfam" id="PF07736">
    <property type="entry name" value="CM_1"/>
    <property type="match status" value="1"/>
</dbReference>
<reference evidence="4 5" key="1">
    <citation type="journal article" date="2007" name="Photosyn. Res.">
        <title>Complete nucleotide sequence of the freshwater unicellular cyanobacterium Synechococcus elongatus PCC 6301 chromosome: gene content and organization.</title>
        <authorList>
            <person name="Sugita C."/>
            <person name="Ogata K."/>
            <person name="Shikata M."/>
            <person name="Jikuya H."/>
            <person name="Takano J."/>
            <person name="Furumichi M."/>
            <person name="Kanehisa M."/>
            <person name="Omata T."/>
            <person name="Sugiura M."/>
            <person name="Sugita M."/>
        </authorList>
    </citation>
    <scope>NUCLEOTIDE SEQUENCE [LARGE SCALE GENOMIC DNA]</scope>
    <source>
        <strain evidence="5">ATCC 27144 / PCC 6301 / SAUG 1402/1</strain>
    </source>
</reference>
<dbReference type="InterPro" id="IPR035959">
    <property type="entry name" value="RutC-like_sf"/>
</dbReference>
<dbReference type="PANTHER" id="PTHR21164:SF0">
    <property type="entry name" value="CHORISMATE MUTASE AROH"/>
    <property type="match status" value="1"/>
</dbReference>
<keyword evidence="2 3" id="KW-0028">Amino-acid biosynthesis</keyword>
<proteinExistence type="predicted"/>
<dbReference type="EMBL" id="AP008231">
    <property type="protein sequence ID" value="BAD80369.1"/>
    <property type="molecule type" value="Genomic_DNA"/>
</dbReference>
<evidence type="ECO:0000313" key="5">
    <source>
        <dbReference type="Proteomes" id="UP000001175"/>
    </source>
</evidence>
<dbReference type="AlphaFoldDB" id="A0A0H3K4N6"/>
<dbReference type="GO" id="GO:0008652">
    <property type="term" value="P:amino acid biosynthetic process"/>
    <property type="evidence" value="ECO:0007669"/>
    <property type="project" value="UniProtKB-UniRule"/>
</dbReference>
<dbReference type="PROSITE" id="PS51167">
    <property type="entry name" value="CHORISMATE_MUT_1"/>
    <property type="match status" value="1"/>
</dbReference>
<dbReference type="RefSeq" id="WP_011244489.1">
    <property type="nucleotide sequence ID" value="NC_006576.1"/>
</dbReference>
<dbReference type="KEGG" id="syc:syc2179_d"/>
<dbReference type="NCBIfam" id="TIGR01796">
    <property type="entry name" value="CM_mono_aroH"/>
    <property type="match status" value="1"/>
</dbReference>
<feature type="binding site" evidence="2">
    <location>
        <position position="9"/>
    </location>
    <ligand>
        <name>prephenate</name>
        <dbReference type="ChEBI" id="CHEBI:29934"/>
    </ligand>
</feature>
<dbReference type="GO" id="GO:0046417">
    <property type="term" value="P:chorismate metabolic process"/>
    <property type="evidence" value="ECO:0007669"/>
    <property type="project" value="TreeGrafter"/>
</dbReference>
<comment type="catalytic activity">
    <reaction evidence="3">
        <text>chorismate = prephenate</text>
        <dbReference type="Rhea" id="RHEA:13897"/>
        <dbReference type="ChEBI" id="CHEBI:29748"/>
        <dbReference type="ChEBI" id="CHEBI:29934"/>
        <dbReference type="EC" id="5.4.99.5"/>
    </reaction>
</comment>
<evidence type="ECO:0000313" key="4">
    <source>
        <dbReference type="EMBL" id="BAD80369.1"/>
    </source>
</evidence>
<accession>A0A0H3K4N6</accession>